<name>A0A2G4R9I3_9PROT</name>
<accession>A0A2G4R9I3</accession>
<proteinExistence type="predicted"/>
<evidence type="ECO:0000313" key="2">
    <source>
        <dbReference type="Proteomes" id="UP000228751"/>
    </source>
</evidence>
<dbReference type="GO" id="GO:0043571">
    <property type="term" value="P:maintenance of CRISPR repeat elements"/>
    <property type="evidence" value="ECO:0007669"/>
    <property type="project" value="InterPro"/>
</dbReference>
<dbReference type="NCBIfam" id="TIGR01868">
    <property type="entry name" value="casD_Cas5e"/>
    <property type="match status" value="1"/>
</dbReference>
<dbReference type="AlphaFoldDB" id="A0A2G4R9I3"/>
<dbReference type="Gene3D" id="3.30.70.2660">
    <property type="match status" value="1"/>
</dbReference>
<dbReference type="EMBL" id="PEBQ01000164">
    <property type="protein sequence ID" value="PHY93170.1"/>
    <property type="molecule type" value="Genomic_DNA"/>
</dbReference>
<dbReference type="GeneID" id="66349764"/>
<sequence>MENFLIFTLNASISSMGEMAGHERRGSLMWPGRSLIVGLMGAALGIRRNGDFSRLDSLRIDVAIFDVGTAMRDFHTIQTIPTPAARKPNSRPEALKQGQGKLNSIISIRDYRTDALYGIAVRGENLPEIAQSLHTPHFTLYLGRKSCPLAAPLGAKIVQADTVEEALSQLTLPVWRNNDRAEVLIEEGGKGEIITDVPFDRKRWHFKTREVGMRAVNIAPGGQV</sequence>
<dbReference type="OrthoDB" id="5704083at2"/>
<reference evidence="1 2" key="1">
    <citation type="submission" date="2017-10" db="EMBL/GenBank/DDBJ databases">
        <title>Genomic analysis of the genus Acetobacter.</title>
        <authorList>
            <person name="Kim K.H."/>
            <person name="Chun B.H."/>
            <person name="Son A.R."/>
            <person name="Jeon C.O."/>
        </authorList>
    </citation>
    <scope>NUCLEOTIDE SEQUENCE [LARGE SCALE GENOMIC DNA]</scope>
    <source>
        <strain evidence="1 2">LHT 2458</strain>
    </source>
</reference>
<dbReference type="Pfam" id="PF09704">
    <property type="entry name" value="Cas_Cas5d"/>
    <property type="match status" value="1"/>
</dbReference>
<keyword evidence="2" id="KW-1185">Reference proteome</keyword>
<dbReference type="Proteomes" id="UP000228751">
    <property type="component" value="Unassembled WGS sequence"/>
</dbReference>
<gene>
    <name evidence="1" type="primary">cas5e</name>
    <name evidence="1" type="ORF">CSR02_12840</name>
</gene>
<dbReference type="CDD" id="cd09645">
    <property type="entry name" value="Cas5_I-E"/>
    <property type="match status" value="1"/>
</dbReference>
<dbReference type="RefSeq" id="WP_099541918.1">
    <property type="nucleotide sequence ID" value="NZ_PEBQ01000164.1"/>
</dbReference>
<comment type="caution">
    <text evidence="1">The sequence shown here is derived from an EMBL/GenBank/DDBJ whole genome shotgun (WGS) entry which is preliminary data.</text>
</comment>
<protein>
    <submittedName>
        <fullName evidence="1">Type I-E CRISPR-associated protein Cas5/CasD</fullName>
    </submittedName>
</protein>
<dbReference type="GO" id="GO:0003723">
    <property type="term" value="F:RNA binding"/>
    <property type="evidence" value="ECO:0007669"/>
    <property type="project" value="InterPro"/>
</dbReference>
<organism evidence="1 2">
    <name type="scientific">Acetobacter pomorum</name>
    <dbReference type="NCBI Taxonomy" id="65959"/>
    <lineage>
        <taxon>Bacteria</taxon>
        <taxon>Pseudomonadati</taxon>
        <taxon>Pseudomonadota</taxon>
        <taxon>Alphaproteobacteria</taxon>
        <taxon>Acetobacterales</taxon>
        <taxon>Acetobacteraceae</taxon>
        <taxon>Acetobacter</taxon>
    </lineage>
</organism>
<dbReference type="InterPro" id="IPR021124">
    <property type="entry name" value="CRISPR-assoc_prot_Cas5"/>
</dbReference>
<dbReference type="GO" id="GO:0051607">
    <property type="term" value="P:defense response to virus"/>
    <property type="evidence" value="ECO:0007669"/>
    <property type="project" value="InterPro"/>
</dbReference>
<dbReference type="InterPro" id="IPR010147">
    <property type="entry name" value="CRISPR-assoc_prot_CasD"/>
</dbReference>
<evidence type="ECO:0000313" key="1">
    <source>
        <dbReference type="EMBL" id="PHY93170.1"/>
    </source>
</evidence>